<dbReference type="InterPro" id="IPR036188">
    <property type="entry name" value="FAD/NAD-bd_sf"/>
</dbReference>
<dbReference type="SUPFAM" id="SSF51971">
    <property type="entry name" value="Nucleotide-binding domain"/>
    <property type="match status" value="1"/>
</dbReference>
<name>A0AAN7KG16_9MYRT</name>
<feature type="domain" description="FAD dependent oxidoreductase" evidence="1">
    <location>
        <begin position="55"/>
        <end position="430"/>
    </location>
</feature>
<proteinExistence type="predicted"/>
<accession>A0AAN7KG16</accession>
<dbReference type="PANTHER" id="PTHR13847">
    <property type="entry name" value="SARCOSINE DEHYDROGENASE-RELATED"/>
    <property type="match status" value="1"/>
</dbReference>
<gene>
    <name evidence="2" type="ORF">SAY87_029924</name>
</gene>
<dbReference type="AlphaFoldDB" id="A0AAN7KG16"/>
<dbReference type="GO" id="GO:0005737">
    <property type="term" value="C:cytoplasm"/>
    <property type="evidence" value="ECO:0007669"/>
    <property type="project" value="TreeGrafter"/>
</dbReference>
<sequence length="452" mass="49543">MLISAAESLQSACSLIVPIRRRTRPLFSFNSISSSSSPSSVRCCSSSLPLRPIRYAVLGAGFAGLSVAWHLLKHSPIDLHLTVDIFDESGIGCGASGVAGGLLHPYSPKVKLLWQGDNCWKECLKLLSIAEAAAEFRKSTPGAHEFSIGEIIHRRGILRPAMDAKSLEILTKNAESCLPSCRIESIDKEAAETLVPNIHIPFKSLFYMPEALNVHPLSYLQALFMACENLVKETSTSGSYKKELHLHKRSVNQLTDLAEEYDAVVVCIGAKADFLPELAGKLPLRMCRGVIAHVQLPDHVKECYPDHSPSILSDAWLAVQGPRDLLVGSTWDWKSRNPSREVTAEEASQAVDELIPKASTIYPKIKDWTFVKARAGLRAMPPLTSQGSLPLLGSVDHLLDSNRNCRYWFFGGLGARGLLYHALLGKLMAQAVLQGDDSILPSELTSWKKIKS</sequence>
<evidence type="ECO:0000313" key="2">
    <source>
        <dbReference type="EMBL" id="KAK4762040.1"/>
    </source>
</evidence>
<dbReference type="EMBL" id="JAXIOK010000009">
    <property type="protein sequence ID" value="KAK4762040.1"/>
    <property type="molecule type" value="Genomic_DNA"/>
</dbReference>
<dbReference type="PANTHER" id="PTHR13847:SF261">
    <property type="entry name" value="FAD-DEPENDENT OXIDOREDUCTASE FAMILY PROTEIN"/>
    <property type="match status" value="1"/>
</dbReference>
<dbReference type="Proteomes" id="UP001345219">
    <property type="component" value="Chromosome 23"/>
</dbReference>
<keyword evidence="3" id="KW-1185">Reference proteome</keyword>
<evidence type="ECO:0000313" key="3">
    <source>
        <dbReference type="Proteomes" id="UP001345219"/>
    </source>
</evidence>
<protein>
    <recommendedName>
        <fullName evidence="1">FAD dependent oxidoreductase domain-containing protein</fullName>
    </recommendedName>
</protein>
<reference evidence="2 3" key="1">
    <citation type="journal article" date="2023" name="Hortic Res">
        <title>Pangenome of water caltrop reveals structural variations and asymmetric subgenome divergence after allopolyploidization.</title>
        <authorList>
            <person name="Zhang X."/>
            <person name="Chen Y."/>
            <person name="Wang L."/>
            <person name="Yuan Y."/>
            <person name="Fang M."/>
            <person name="Shi L."/>
            <person name="Lu R."/>
            <person name="Comes H.P."/>
            <person name="Ma Y."/>
            <person name="Chen Y."/>
            <person name="Huang G."/>
            <person name="Zhou Y."/>
            <person name="Zheng Z."/>
            <person name="Qiu Y."/>
        </authorList>
    </citation>
    <scope>NUCLEOTIDE SEQUENCE [LARGE SCALE GENOMIC DNA]</scope>
    <source>
        <tissue evidence="2">Roots</tissue>
    </source>
</reference>
<evidence type="ECO:0000259" key="1">
    <source>
        <dbReference type="Pfam" id="PF01266"/>
    </source>
</evidence>
<organism evidence="2 3">
    <name type="scientific">Trapa incisa</name>
    <dbReference type="NCBI Taxonomy" id="236973"/>
    <lineage>
        <taxon>Eukaryota</taxon>
        <taxon>Viridiplantae</taxon>
        <taxon>Streptophyta</taxon>
        <taxon>Embryophyta</taxon>
        <taxon>Tracheophyta</taxon>
        <taxon>Spermatophyta</taxon>
        <taxon>Magnoliopsida</taxon>
        <taxon>eudicotyledons</taxon>
        <taxon>Gunneridae</taxon>
        <taxon>Pentapetalae</taxon>
        <taxon>rosids</taxon>
        <taxon>malvids</taxon>
        <taxon>Myrtales</taxon>
        <taxon>Lythraceae</taxon>
        <taxon>Trapa</taxon>
    </lineage>
</organism>
<dbReference type="Pfam" id="PF01266">
    <property type="entry name" value="DAO"/>
    <property type="match status" value="1"/>
</dbReference>
<dbReference type="Gene3D" id="3.30.9.10">
    <property type="entry name" value="D-Amino Acid Oxidase, subunit A, domain 2"/>
    <property type="match status" value="1"/>
</dbReference>
<dbReference type="Gene3D" id="3.50.50.60">
    <property type="entry name" value="FAD/NAD(P)-binding domain"/>
    <property type="match status" value="1"/>
</dbReference>
<comment type="caution">
    <text evidence="2">The sequence shown here is derived from an EMBL/GenBank/DDBJ whole genome shotgun (WGS) entry which is preliminary data.</text>
</comment>
<dbReference type="InterPro" id="IPR006076">
    <property type="entry name" value="FAD-dep_OxRdtase"/>
</dbReference>